<keyword evidence="2" id="KW-1185">Reference proteome</keyword>
<sequence>MLNKYKSTLLDIRTENGGDIYKWKHFHKIIFYDDNDDDIKKNIEGDLLRRLDLGLVNSNNSDDDFNLILFYKFDNQKKRDLK</sequence>
<accession>A0A1Y1XEA1</accession>
<comment type="caution">
    <text evidence="1">The sequence shown here is derived from an EMBL/GenBank/DDBJ whole genome shotgun (WGS) entry which is preliminary data.</text>
</comment>
<dbReference type="AlphaFoldDB" id="A0A1Y1XEA1"/>
<evidence type="ECO:0000313" key="2">
    <source>
        <dbReference type="Proteomes" id="UP000193944"/>
    </source>
</evidence>
<dbReference type="Proteomes" id="UP000193944">
    <property type="component" value="Unassembled WGS sequence"/>
</dbReference>
<organism evidence="1 2">
    <name type="scientific">Anaeromyces robustus</name>
    <dbReference type="NCBI Taxonomy" id="1754192"/>
    <lineage>
        <taxon>Eukaryota</taxon>
        <taxon>Fungi</taxon>
        <taxon>Fungi incertae sedis</taxon>
        <taxon>Chytridiomycota</taxon>
        <taxon>Chytridiomycota incertae sedis</taxon>
        <taxon>Neocallimastigomycetes</taxon>
        <taxon>Neocallimastigales</taxon>
        <taxon>Neocallimastigaceae</taxon>
        <taxon>Anaeromyces</taxon>
    </lineage>
</organism>
<name>A0A1Y1XEA1_9FUNG</name>
<evidence type="ECO:0000313" key="1">
    <source>
        <dbReference type="EMBL" id="ORX83704.1"/>
    </source>
</evidence>
<protein>
    <submittedName>
        <fullName evidence="1">Uncharacterized protein</fullName>
    </submittedName>
</protein>
<reference evidence="1 2" key="2">
    <citation type="submission" date="2016-08" db="EMBL/GenBank/DDBJ databases">
        <title>Pervasive Adenine N6-methylation of Active Genes in Fungi.</title>
        <authorList>
            <consortium name="DOE Joint Genome Institute"/>
            <person name="Mondo S.J."/>
            <person name="Dannebaum R.O."/>
            <person name="Kuo R.C."/>
            <person name="Labutti K."/>
            <person name="Haridas S."/>
            <person name="Kuo A."/>
            <person name="Salamov A."/>
            <person name="Ahrendt S.R."/>
            <person name="Lipzen A."/>
            <person name="Sullivan W."/>
            <person name="Andreopoulos W.B."/>
            <person name="Clum A."/>
            <person name="Lindquist E."/>
            <person name="Daum C."/>
            <person name="Ramamoorthy G.K."/>
            <person name="Gryganskyi A."/>
            <person name="Culley D."/>
            <person name="Magnuson J.K."/>
            <person name="James T.Y."/>
            <person name="O'Malley M.A."/>
            <person name="Stajich J.E."/>
            <person name="Spatafora J.W."/>
            <person name="Visel A."/>
            <person name="Grigoriev I.V."/>
        </authorList>
    </citation>
    <scope>NUCLEOTIDE SEQUENCE [LARGE SCALE GENOMIC DNA]</scope>
    <source>
        <strain evidence="1 2">S4</strain>
    </source>
</reference>
<proteinExistence type="predicted"/>
<reference evidence="1 2" key="1">
    <citation type="submission" date="2016-08" db="EMBL/GenBank/DDBJ databases">
        <title>A Parts List for Fungal Cellulosomes Revealed by Comparative Genomics.</title>
        <authorList>
            <consortium name="DOE Joint Genome Institute"/>
            <person name="Haitjema C.H."/>
            <person name="Gilmore S.P."/>
            <person name="Henske J.K."/>
            <person name="Solomon K.V."/>
            <person name="De Groot R."/>
            <person name="Kuo A."/>
            <person name="Mondo S.J."/>
            <person name="Salamov A.A."/>
            <person name="Labutti K."/>
            <person name="Zhao Z."/>
            <person name="Chiniquy J."/>
            <person name="Barry K."/>
            <person name="Brewer H.M."/>
            <person name="Purvine S.O."/>
            <person name="Wright A.T."/>
            <person name="Boxma B."/>
            <person name="Van Alen T."/>
            <person name="Hackstein J.H."/>
            <person name="Baker S.E."/>
            <person name="Grigoriev I.V."/>
            <person name="O'Malley M.A."/>
        </authorList>
    </citation>
    <scope>NUCLEOTIDE SEQUENCE [LARGE SCALE GENOMIC DNA]</scope>
    <source>
        <strain evidence="1 2">S4</strain>
    </source>
</reference>
<gene>
    <name evidence="1" type="ORF">BCR32DRAFT_277780</name>
</gene>
<dbReference type="EMBL" id="MCFG01000067">
    <property type="protein sequence ID" value="ORX83704.1"/>
    <property type="molecule type" value="Genomic_DNA"/>
</dbReference>